<dbReference type="PANTHER" id="PTHR12558">
    <property type="entry name" value="CELL DIVISION CYCLE 16,23,27"/>
    <property type="match status" value="1"/>
</dbReference>
<dbReference type="PANTHER" id="PTHR12558:SF13">
    <property type="entry name" value="CELL DIVISION CYCLE PROTEIN 27 HOMOLOG"/>
    <property type="match status" value="1"/>
</dbReference>
<evidence type="ECO:0000256" key="2">
    <source>
        <dbReference type="SAM" id="Coils"/>
    </source>
</evidence>
<name>A0A455T0D5_9CHLR</name>
<dbReference type="Gene3D" id="1.25.40.10">
    <property type="entry name" value="Tetratricopeptide repeat domain"/>
    <property type="match status" value="2"/>
</dbReference>
<evidence type="ECO:0000313" key="3">
    <source>
        <dbReference type="EMBL" id="BBH93276.1"/>
    </source>
</evidence>
<reference evidence="3" key="1">
    <citation type="submission" date="2018-12" db="EMBL/GenBank/DDBJ databases">
        <title>Novel natural products biosynthetic potential of the class Ktedonobacteria.</title>
        <authorList>
            <person name="Zheng Y."/>
            <person name="Saitou A."/>
            <person name="Wang C.M."/>
            <person name="Toyoda A."/>
            <person name="Minakuchi Y."/>
            <person name="Sekiguchi Y."/>
            <person name="Ueda K."/>
            <person name="Takano H."/>
            <person name="Sakai Y."/>
            <person name="Yokota A."/>
            <person name="Yabe S."/>
        </authorList>
    </citation>
    <scope>NUCLEOTIDE SEQUENCE</scope>
    <source>
        <strain evidence="3">A3-2</strain>
    </source>
</reference>
<dbReference type="InterPro" id="IPR019734">
    <property type="entry name" value="TPR_rpt"/>
</dbReference>
<dbReference type="Pfam" id="PF13432">
    <property type="entry name" value="TPR_16"/>
    <property type="match status" value="2"/>
</dbReference>
<dbReference type="SMART" id="SM00028">
    <property type="entry name" value="TPR"/>
    <property type="match status" value="4"/>
</dbReference>
<organism evidence="3">
    <name type="scientific">Thermogemmatispora argillosa</name>
    <dbReference type="NCBI Taxonomy" id="2045280"/>
    <lineage>
        <taxon>Bacteria</taxon>
        <taxon>Bacillati</taxon>
        <taxon>Chloroflexota</taxon>
        <taxon>Ktedonobacteria</taxon>
        <taxon>Thermogemmatisporales</taxon>
        <taxon>Thermogemmatisporaceae</taxon>
        <taxon>Thermogemmatispora</taxon>
    </lineage>
</organism>
<dbReference type="AlphaFoldDB" id="A0A455T0D5"/>
<keyword evidence="2" id="KW-0175">Coiled coil</keyword>
<dbReference type="SUPFAM" id="SSF48452">
    <property type="entry name" value="TPR-like"/>
    <property type="match status" value="1"/>
</dbReference>
<feature type="repeat" description="TPR" evidence="1">
    <location>
        <begin position="344"/>
        <end position="377"/>
    </location>
</feature>
<sequence>MEQERSYWLLKAVAETNVPRDAADPRRWERWCEGCELVIARPLERERLERLLAWEEQGQGGEEEPLEFAVPARALRLDYVPLPLELGEGGGLASARLQGLLADYGVGHRVYRARLRQERTGKELSGEYGLVVLPREGAEEVIEWERTEVVWWLSERCVRTLGIKESWAERGRLLVGVLGIRSRRVVRVLVEERLRRALACAKVRGLACAPLSACLYPGRGVRAEGLRAYLERYPEDGEGWYHLGAEYGLLCQYEQGLEAFERALELRPDDARVWELRGRHLWELGRKEEAVESARRAWELGREEEAGGWGYAWGYGRMLRKVGRVQEAVRVLEEEARRGRAPDDRLWYELGRGYQEQGEEQEALEALERGLAVPLGSRLLSWELYLRQGQVLAKLGRQEEALAAYEGGLRWLSGGLELWRGKLEALRALGREEEAEEAERKVRRLEAAEAAEEGREKPPYPF</sequence>
<feature type="repeat" description="TPR" evidence="1">
    <location>
        <begin position="237"/>
        <end position="270"/>
    </location>
</feature>
<evidence type="ECO:0000256" key="1">
    <source>
        <dbReference type="PROSITE-ProRule" id="PRU00339"/>
    </source>
</evidence>
<gene>
    <name evidence="3" type="ORF">KTA_14750</name>
</gene>
<keyword evidence="1" id="KW-0802">TPR repeat</keyword>
<dbReference type="InterPro" id="IPR011990">
    <property type="entry name" value="TPR-like_helical_dom_sf"/>
</dbReference>
<feature type="coiled-coil region" evidence="2">
    <location>
        <begin position="428"/>
        <end position="455"/>
    </location>
</feature>
<protein>
    <submittedName>
        <fullName evidence="3">Uncharacterized protein</fullName>
    </submittedName>
</protein>
<dbReference type="PROSITE" id="PS50005">
    <property type="entry name" value="TPR"/>
    <property type="match status" value="2"/>
</dbReference>
<dbReference type="EMBL" id="AP019377">
    <property type="protein sequence ID" value="BBH93276.1"/>
    <property type="molecule type" value="Genomic_DNA"/>
</dbReference>
<accession>A0A455T0D5</accession>
<proteinExistence type="predicted"/>